<proteinExistence type="inferred from homology"/>
<reference evidence="6" key="1">
    <citation type="journal article" date="2024" name="IScience">
        <title>Strigolactones Initiate the Formation of Haustorium-like Structures in Castilleja.</title>
        <authorList>
            <person name="Buerger M."/>
            <person name="Peterson D."/>
            <person name="Chory J."/>
        </authorList>
    </citation>
    <scope>NUCLEOTIDE SEQUENCE [LARGE SCALE GENOMIC DNA]</scope>
</reference>
<dbReference type="Pfam" id="PF00201">
    <property type="entry name" value="UDPGT"/>
    <property type="match status" value="1"/>
</dbReference>
<dbReference type="PROSITE" id="PS00375">
    <property type="entry name" value="UDPGT"/>
    <property type="match status" value="1"/>
</dbReference>
<keyword evidence="2 3" id="KW-0808">Transferase</keyword>
<dbReference type="PANTHER" id="PTHR48047:SF123">
    <property type="entry name" value="GLYCOSYLTRANSFERASE"/>
    <property type="match status" value="1"/>
</dbReference>
<evidence type="ECO:0000256" key="3">
    <source>
        <dbReference type="RuleBase" id="RU003718"/>
    </source>
</evidence>
<dbReference type="EMBL" id="JAVIJP010000026">
    <property type="protein sequence ID" value="KAL3637012.1"/>
    <property type="molecule type" value="Genomic_DNA"/>
</dbReference>
<dbReference type="InterPro" id="IPR002213">
    <property type="entry name" value="UDP_glucos_trans"/>
</dbReference>
<gene>
    <name evidence="5" type="ORF">CASFOL_019311</name>
</gene>
<dbReference type="SUPFAM" id="SSF53756">
    <property type="entry name" value="UDP-Glycosyltransferase/glycogen phosphorylase"/>
    <property type="match status" value="1"/>
</dbReference>
<dbReference type="Gene3D" id="3.40.50.2000">
    <property type="entry name" value="Glycogen Phosphorylase B"/>
    <property type="match status" value="2"/>
</dbReference>
<evidence type="ECO:0000256" key="4">
    <source>
        <dbReference type="RuleBase" id="RU362057"/>
    </source>
</evidence>
<keyword evidence="6" id="KW-1185">Reference proteome</keyword>
<dbReference type="Proteomes" id="UP001632038">
    <property type="component" value="Unassembled WGS sequence"/>
</dbReference>
<comment type="similarity">
    <text evidence="1 3">Belongs to the UDP-glycosyltransferase family.</text>
</comment>
<dbReference type="EC" id="2.4.1.-" evidence="4"/>
<protein>
    <recommendedName>
        <fullName evidence="4">Glycosyltransferase</fullName>
        <ecNumber evidence="4">2.4.1.-</ecNumber>
    </recommendedName>
</protein>
<evidence type="ECO:0000256" key="2">
    <source>
        <dbReference type="ARBA" id="ARBA00022679"/>
    </source>
</evidence>
<dbReference type="FunFam" id="3.40.50.2000:FF:000063">
    <property type="entry name" value="Glycosyltransferase"/>
    <property type="match status" value="1"/>
</dbReference>
<organism evidence="5 6">
    <name type="scientific">Castilleja foliolosa</name>
    <dbReference type="NCBI Taxonomy" id="1961234"/>
    <lineage>
        <taxon>Eukaryota</taxon>
        <taxon>Viridiplantae</taxon>
        <taxon>Streptophyta</taxon>
        <taxon>Embryophyta</taxon>
        <taxon>Tracheophyta</taxon>
        <taxon>Spermatophyta</taxon>
        <taxon>Magnoliopsida</taxon>
        <taxon>eudicotyledons</taxon>
        <taxon>Gunneridae</taxon>
        <taxon>Pentapetalae</taxon>
        <taxon>asterids</taxon>
        <taxon>lamiids</taxon>
        <taxon>Lamiales</taxon>
        <taxon>Orobanchaceae</taxon>
        <taxon>Pedicularideae</taxon>
        <taxon>Castillejinae</taxon>
        <taxon>Castilleja</taxon>
    </lineage>
</organism>
<keyword evidence="3" id="KW-0328">Glycosyltransferase</keyword>
<comment type="caution">
    <text evidence="5">The sequence shown here is derived from an EMBL/GenBank/DDBJ whole genome shotgun (WGS) entry which is preliminary data.</text>
</comment>
<dbReference type="InterPro" id="IPR035595">
    <property type="entry name" value="UDP_glycos_trans_CS"/>
</dbReference>
<sequence>MAQSPLHIYFFPLLAPGHIIPAVDMARKFARHDTNVKSTIVLTHLDAPRFRATIERDRQQGSNISIRQITFPIAQAGLPDNFASLASITSPEIFEKFHDAMDMIRIPIEQLLIEDRPDCFVSDFLIPWTLDLATKLRIPRIALHVVGFFPICMHESLIKYKPHVGYDLDEPFVVPGIPDVVTLTKRQLPNVLQDGDIEELPNEIFENSRKGNFSSYGVILNSFEEMERDYIEHFKTNICSKAWHIGPVSLCNTNTVDKVGRGGGDEDEKSKNMTWKYCLDWLNTKEKNSVVYVCYGTLSVFSAAQMAEIAAGLELSGWDFIWVVKNQEEKLPEGFEERVHGKRGLLIKTWAPQVLILEHESVGGFLMHCGWNSLLEGVTAGKPMITWPLSYEQFFTEKLLTQVLKIGVGVGNVEWMNWIDGPKGLIKGEDIAKAVNEVMVGEESVEMRNRVKALSDEAKKAVEKGGSSCKNLDSLLEELRLTKALSNE</sequence>
<evidence type="ECO:0000313" key="6">
    <source>
        <dbReference type="Proteomes" id="UP001632038"/>
    </source>
</evidence>
<name>A0ABD3D5N9_9LAMI</name>
<dbReference type="AlphaFoldDB" id="A0ABD3D5N9"/>
<dbReference type="CDD" id="cd03784">
    <property type="entry name" value="GT1_Gtf-like"/>
    <property type="match status" value="1"/>
</dbReference>
<evidence type="ECO:0000313" key="5">
    <source>
        <dbReference type="EMBL" id="KAL3637012.1"/>
    </source>
</evidence>
<evidence type="ECO:0000256" key="1">
    <source>
        <dbReference type="ARBA" id="ARBA00009995"/>
    </source>
</evidence>
<accession>A0ABD3D5N9</accession>
<dbReference type="GO" id="GO:0016757">
    <property type="term" value="F:glycosyltransferase activity"/>
    <property type="evidence" value="ECO:0007669"/>
    <property type="project" value="UniProtKB-KW"/>
</dbReference>
<dbReference type="PANTHER" id="PTHR48047">
    <property type="entry name" value="GLYCOSYLTRANSFERASE"/>
    <property type="match status" value="1"/>
</dbReference>